<evidence type="ECO:0000256" key="1">
    <source>
        <dbReference type="SAM" id="Phobius"/>
    </source>
</evidence>
<comment type="caution">
    <text evidence="2">The sequence shown here is derived from an EMBL/GenBank/DDBJ whole genome shotgun (WGS) entry which is preliminary data.</text>
</comment>
<evidence type="ECO:0000313" key="2">
    <source>
        <dbReference type="EMBL" id="RXJ00273.1"/>
    </source>
</evidence>
<proteinExistence type="predicted"/>
<dbReference type="EMBL" id="QOUX01000039">
    <property type="protein sequence ID" value="RXJ00273.1"/>
    <property type="molecule type" value="Genomic_DNA"/>
</dbReference>
<accession>A0A4Q0VTB7</accession>
<gene>
    <name evidence="2" type="ORF">DS745_12120</name>
</gene>
<feature type="transmembrane region" description="Helical" evidence="1">
    <location>
        <begin position="37"/>
        <end position="54"/>
    </location>
</feature>
<dbReference type="AlphaFoldDB" id="A0A4Q0VTB7"/>
<reference evidence="2 3" key="1">
    <citation type="journal article" date="2019" name="Int. J. Syst. Evol. Microbiol.">
        <title>Anaerobacillus alkaliphilus sp. nov., a novel alkaliphilic and moderately halophilic bacterium.</title>
        <authorList>
            <person name="Borsodi A.K."/>
            <person name="Aszalos J.M."/>
            <person name="Bihari P."/>
            <person name="Nagy I."/>
            <person name="Schumann P."/>
            <person name="Sproer C."/>
            <person name="Kovacs A.L."/>
            <person name="Boka K."/>
            <person name="Dobosy P."/>
            <person name="Ovari M."/>
            <person name="Szili-Kovacs T."/>
            <person name="Toth E."/>
        </authorList>
    </citation>
    <scope>NUCLEOTIDE SEQUENCE [LARGE SCALE GENOMIC DNA]</scope>
    <source>
        <strain evidence="2 3">B16-10</strain>
    </source>
</reference>
<sequence length="65" mass="7508">MEGLWCHLKESLIAFITLVIVYVIAINLVPISPQDRYVVYLVALVIFLVGRWMFAKGNEKNEKEL</sequence>
<feature type="transmembrane region" description="Helical" evidence="1">
    <location>
        <begin position="12"/>
        <end position="31"/>
    </location>
</feature>
<dbReference type="RefSeq" id="WP_129078494.1">
    <property type="nucleotide sequence ID" value="NZ_QOUX01000039.1"/>
</dbReference>
<keyword evidence="1" id="KW-0472">Membrane</keyword>
<keyword evidence="1" id="KW-0812">Transmembrane</keyword>
<keyword evidence="1" id="KW-1133">Transmembrane helix</keyword>
<keyword evidence="3" id="KW-1185">Reference proteome</keyword>
<evidence type="ECO:0000313" key="3">
    <source>
        <dbReference type="Proteomes" id="UP000290649"/>
    </source>
</evidence>
<organism evidence="2 3">
    <name type="scientific">Anaerobacillus alkaliphilus</name>
    <dbReference type="NCBI Taxonomy" id="1548597"/>
    <lineage>
        <taxon>Bacteria</taxon>
        <taxon>Bacillati</taxon>
        <taxon>Bacillota</taxon>
        <taxon>Bacilli</taxon>
        <taxon>Bacillales</taxon>
        <taxon>Bacillaceae</taxon>
        <taxon>Anaerobacillus</taxon>
    </lineage>
</organism>
<dbReference type="Proteomes" id="UP000290649">
    <property type="component" value="Unassembled WGS sequence"/>
</dbReference>
<name>A0A4Q0VTB7_9BACI</name>
<protein>
    <submittedName>
        <fullName evidence="2">Uncharacterized protein</fullName>
    </submittedName>
</protein>